<name>A0A2W5DC41_9BURK</name>
<dbReference type="AlphaFoldDB" id="A0A2W5DC41"/>
<dbReference type="SUPFAM" id="SSF102588">
    <property type="entry name" value="LmbE-like"/>
    <property type="match status" value="1"/>
</dbReference>
<organism evidence="1 2">
    <name type="scientific">Roseateles depolymerans</name>
    <dbReference type="NCBI Taxonomy" id="76731"/>
    <lineage>
        <taxon>Bacteria</taxon>
        <taxon>Pseudomonadati</taxon>
        <taxon>Pseudomonadota</taxon>
        <taxon>Betaproteobacteria</taxon>
        <taxon>Burkholderiales</taxon>
        <taxon>Sphaerotilaceae</taxon>
        <taxon>Roseateles</taxon>
    </lineage>
</organism>
<protein>
    <submittedName>
        <fullName evidence="1">PIG-L family deacetylase</fullName>
    </submittedName>
</protein>
<evidence type="ECO:0000313" key="1">
    <source>
        <dbReference type="EMBL" id="PZP29441.1"/>
    </source>
</evidence>
<evidence type="ECO:0000313" key="2">
    <source>
        <dbReference type="Proteomes" id="UP000249633"/>
    </source>
</evidence>
<dbReference type="InterPro" id="IPR024078">
    <property type="entry name" value="LmbE-like_dom_sf"/>
</dbReference>
<dbReference type="Gene3D" id="3.40.50.10320">
    <property type="entry name" value="LmbE-like"/>
    <property type="match status" value="1"/>
</dbReference>
<dbReference type="EMBL" id="QFOD01000018">
    <property type="protein sequence ID" value="PZP29441.1"/>
    <property type="molecule type" value="Genomic_DNA"/>
</dbReference>
<comment type="caution">
    <text evidence="1">The sequence shown here is derived from an EMBL/GenBank/DDBJ whole genome shotgun (WGS) entry which is preliminary data.</text>
</comment>
<dbReference type="PANTHER" id="PTHR12993:SF11">
    <property type="entry name" value="N-ACETYLGLUCOSAMINYL-PHOSPHATIDYLINOSITOL DE-N-ACETYLASE"/>
    <property type="match status" value="1"/>
</dbReference>
<dbReference type="Pfam" id="PF02585">
    <property type="entry name" value="PIG-L"/>
    <property type="match status" value="1"/>
</dbReference>
<gene>
    <name evidence="1" type="ORF">DI603_17415</name>
</gene>
<dbReference type="GO" id="GO:0016811">
    <property type="term" value="F:hydrolase activity, acting on carbon-nitrogen (but not peptide) bonds, in linear amides"/>
    <property type="evidence" value="ECO:0007669"/>
    <property type="project" value="TreeGrafter"/>
</dbReference>
<accession>A0A2W5DC41</accession>
<sequence>MSVQADLARWREHLTRFAALLGNPPDAQARPAPDASPQQVLVFAPHPDDECIVGALPLRLQREAGWRVTNVAVTLGSNAERRAARWAELLDACAVLGFDCVRPAPEGLSDVRPDTAERAPALWAAHVQAIAALLRDYRPALVLAPHERDDNPTHRGVYRLVLEALAAAGSDTVLAQTEFWSTQAAPNALVQTGIADTATLIAALERHTGEIARNPYHLRLPAFLADAVRRGGELVNGAGEAPPDFAFATLYRLQAVRAGQPGADLPRRIFPAREALNANTLLTP</sequence>
<proteinExistence type="predicted"/>
<reference evidence="1 2" key="1">
    <citation type="submission" date="2017-08" db="EMBL/GenBank/DDBJ databases">
        <title>Infants hospitalized years apart are colonized by the same room-sourced microbial strains.</title>
        <authorList>
            <person name="Brooks B."/>
            <person name="Olm M.R."/>
            <person name="Firek B.A."/>
            <person name="Baker R."/>
            <person name="Thomas B.C."/>
            <person name="Morowitz M.J."/>
            <person name="Banfield J.F."/>
        </authorList>
    </citation>
    <scope>NUCLEOTIDE SEQUENCE [LARGE SCALE GENOMIC DNA]</scope>
    <source>
        <strain evidence="1">S2_012_000_R2_81</strain>
    </source>
</reference>
<dbReference type="InterPro" id="IPR003737">
    <property type="entry name" value="GlcNAc_PI_deacetylase-related"/>
</dbReference>
<dbReference type="Proteomes" id="UP000249633">
    <property type="component" value="Unassembled WGS sequence"/>
</dbReference>
<dbReference type="PANTHER" id="PTHR12993">
    <property type="entry name" value="N-ACETYLGLUCOSAMINYL-PHOSPHATIDYLINOSITOL DE-N-ACETYLASE-RELATED"/>
    <property type="match status" value="1"/>
</dbReference>